<protein>
    <recommendedName>
        <fullName evidence="6">Ribosomal RNA small subunit methyltransferase G</fullName>
        <ecNumber evidence="6">2.1.1.-</ecNumber>
    </recommendedName>
    <alternativeName>
        <fullName evidence="6">16S rRNA 7-methylguanosine methyltransferase</fullName>
        <shortName evidence="6">16S rRNA m7G methyltransferase</shortName>
    </alternativeName>
</protein>
<dbReference type="Gene3D" id="3.40.50.150">
    <property type="entry name" value="Vaccinia Virus protein VP39"/>
    <property type="match status" value="1"/>
</dbReference>
<dbReference type="RefSeq" id="WP_012242036.1">
    <property type="nucleotide sequence ID" value="NZ_JACAOE010000002.1"/>
</dbReference>
<keyword evidence="3 6" id="KW-0489">Methyltransferase</keyword>
<evidence type="ECO:0000256" key="1">
    <source>
        <dbReference type="ARBA" id="ARBA00022490"/>
    </source>
</evidence>
<evidence type="ECO:0000256" key="6">
    <source>
        <dbReference type="HAMAP-Rule" id="MF_00074"/>
    </source>
</evidence>
<feature type="binding site" evidence="6">
    <location>
        <position position="141"/>
    </location>
    <ligand>
        <name>S-adenosyl-L-methionine</name>
        <dbReference type="ChEBI" id="CHEBI:59789"/>
    </ligand>
</feature>
<keyword evidence="1 6" id="KW-0963">Cytoplasm</keyword>
<proteinExistence type="inferred from homology"/>
<comment type="caution">
    <text evidence="6">Lacks conserved residue(s) required for the propagation of feature annotation.</text>
</comment>
<reference evidence="7 8" key="1">
    <citation type="submission" date="2019-07" db="EMBL/GenBank/DDBJ databases">
        <title>Genome sequence of Acholeplasma laidlawii strain with increased resistance to erythromycin.</title>
        <authorList>
            <person name="Medvedeva E.S."/>
            <person name="Baranova N.B."/>
            <person name="Siniagina M.N."/>
            <person name="Mouzykantov A."/>
            <person name="Chernova O.A."/>
            <person name="Chernov V.M."/>
        </authorList>
    </citation>
    <scope>NUCLEOTIDE SEQUENCE [LARGE SCALE GENOMIC DNA]</scope>
    <source>
        <strain evidence="7 8">PG8REry</strain>
    </source>
</reference>
<dbReference type="NCBIfam" id="TIGR00138">
    <property type="entry name" value="rsmG_gidB"/>
    <property type="match status" value="1"/>
</dbReference>
<dbReference type="GO" id="GO:0070043">
    <property type="term" value="F:rRNA (guanine-N7-)-methyltransferase activity"/>
    <property type="evidence" value="ECO:0007669"/>
    <property type="project" value="UniProtKB-UniRule"/>
</dbReference>
<keyword evidence="5 6" id="KW-0949">S-adenosyl-L-methionine</keyword>
<dbReference type="EMBL" id="VKID01000002">
    <property type="protein sequence ID" value="TRX99448.1"/>
    <property type="molecule type" value="Genomic_DNA"/>
</dbReference>
<dbReference type="Proteomes" id="UP000315938">
    <property type="component" value="Unassembled WGS sequence"/>
</dbReference>
<comment type="subcellular location">
    <subcellularLocation>
        <location evidence="6">Cytoplasm</location>
    </subcellularLocation>
</comment>
<keyword evidence="4 6" id="KW-0808">Transferase</keyword>
<dbReference type="PANTHER" id="PTHR31760">
    <property type="entry name" value="S-ADENOSYL-L-METHIONINE-DEPENDENT METHYLTRANSFERASES SUPERFAMILY PROTEIN"/>
    <property type="match status" value="1"/>
</dbReference>
<comment type="similarity">
    <text evidence="6">Belongs to the methyltransferase superfamily. RNA methyltransferase RsmG family.</text>
</comment>
<dbReference type="GO" id="GO:0005829">
    <property type="term" value="C:cytosol"/>
    <property type="evidence" value="ECO:0007669"/>
    <property type="project" value="TreeGrafter"/>
</dbReference>
<sequence length="230" mass="25982">MLNTYITNILGIKLTEQQNGQFDAYYNLLVAYNKHTNLTRITSRDDADIKHFLDSVLISKLVDLNKVVTLCDMGAGAGFPSIPLLIVFPNIQVTIVESQIKRVQFLQELKQALGLEFNIVHDRAENFSSKNYQQFDIVTARALGELRLILEFGVPMLKVGGHFIAPKGSKFEEELTSAAHAIKVLNVELITQDLFELPLESGFRANLLFRKEKHVSGYPRPFPIIKKKPL</sequence>
<dbReference type="InterPro" id="IPR029063">
    <property type="entry name" value="SAM-dependent_MTases_sf"/>
</dbReference>
<keyword evidence="2 6" id="KW-0698">rRNA processing</keyword>
<dbReference type="SMR" id="A0A553IGX1"/>
<evidence type="ECO:0000256" key="4">
    <source>
        <dbReference type="ARBA" id="ARBA00022679"/>
    </source>
</evidence>
<dbReference type="OMA" id="AGMPNKK"/>
<evidence type="ECO:0000256" key="2">
    <source>
        <dbReference type="ARBA" id="ARBA00022552"/>
    </source>
</evidence>
<evidence type="ECO:0000313" key="8">
    <source>
        <dbReference type="Proteomes" id="UP000315938"/>
    </source>
</evidence>
<evidence type="ECO:0000256" key="5">
    <source>
        <dbReference type="ARBA" id="ARBA00022691"/>
    </source>
</evidence>
<comment type="function">
    <text evidence="6">Specifically methylates the N7 position of a guanine in 16S rRNA.</text>
</comment>
<dbReference type="GeneID" id="41338267"/>
<dbReference type="HAMAP" id="MF_00074">
    <property type="entry name" value="16SrRNA_methyltr_G"/>
    <property type="match status" value="1"/>
</dbReference>
<comment type="caution">
    <text evidence="7">The sequence shown here is derived from an EMBL/GenBank/DDBJ whole genome shotgun (WGS) entry which is preliminary data.</text>
</comment>
<accession>A0A553IGX1</accession>
<dbReference type="SUPFAM" id="SSF53335">
    <property type="entry name" value="S-adenosyl-L-methionine-dependent methyltransferases"/>
    <property type="match status" value="1"/>
</dbReference>
<dbReference type="AlphaFoldDB" id="A0A553IGX1"/>
<dbReference type="Pfam" id="PF02527">
    <property type="entry name" value="GidB"/>
    <property type="match status" value="1"/>
</dbReference>
<feature type="binding site" evidence="6">
    <location>
        <position position="79"/>
    </location>
    <ligand>
        <name>S-adenosyl-L-methionine</name>
        <dbReference type="ChEBI" id="CHEBI:59789"/>
    </ligand>
</feature>
<evidence type="ECO:0000256" key="3">
    <source>
        <dbReference type="ARBA" id="ARBA00022603"/>
    </source>
</evidence>
<dbReference type="FunFam" id="3.40.50.150:FF:000041">
    <property type="entry name" value="Ribosomal RNA small subunit methyltransferase G"/>
    <property type="match status" value="1"/>
</dbReference>
<evidence type="ECO:0000313" key="7">
    <source>
        <dbReference type="EMBL" id="TRX99448.1"/>
    </source>
</evidence>
<dbReference type="EC" id="2.1.1.-" evidence="6"/>
<gene>
    <name evidence="6 7" type="primary">rsmG</name>
    <name evidence="7" type="ORF">FNV44_07030</name>
</gene>
<feature type="binding site" evidence="6">
    <location>
        <position position="74"/>
    </location>
    <ligand>
        <name>S-adenosyl-L-methionine</name>
        <dbReference type="ChEBI" id="CHEBI:59789"/>
    </ligand>
</feature>
<organism evidence="7 8">
    <name type="scientific">Acholeplasma laidlawii</name>
    <dbReference type="NCBI Taxonomy" id="2148"/>
    <lineage>
        <taxon>Bacteria</taxon>
        <taxon>Bacillati</taxon>
        <taxon>Mycoplasmatota</taxon>
        <taxon>Mollicutes</taxon>
        <taxon>Acholeplasmatales</taxon>
        <taxon>Acholeplasmataceae</taxon>
        <taxon>Acholeplasma</taxon>
    </lineage>
</organism>
<name>A0A553IGX1_ACHLA</name>
<dbReference type="PANTHER" id="PTHR31760:SF0">
    <property type="entry name" value="S-ADENOSYL-L-METHIONINE-DEPENDENT METHYLTRANSFERASES SUPERFAMILY PROTEIN"/>
    <property type="match status" value="1"/>
</dbReference>
<feature type="binding site" evidence="6">
    <location>
        <begin position="124"/>
        <end position="125"/>
    </location>
    <ligand>
        <name>S-adenosyl-L-methionine</name>
        <dbReference type="ChEBI" id="CHEBI:59789"/>
    </ligand>
</feature>
<dbReference type="InterPro" id="IPR003682">
    <property type="entry name" value="rRNA_ssu_MeTfrase_G"/>
</dbReference>